<dbReference type="SMART" id="SM00636">
    <property type="entry name" value="Glyco_18"/>
    <property type="match status" value="1"/>
</dbReference>
<evidence type="ECO:0000256" key="2">
    <source>
        <dbReference type="ARBA" id="ARBA00012729"/>
    </source>
</evidence>
<dbReference type="GO" id="GO:0006032">
    <property type="term" value="P:chitin catabolic process"/>
    <property type="evidence" value="ECO:0007669"/>
    <property type="project" value="UniProtKB-KW"/>
</dbReference>
<dbReference type="InterPro" id="IPR050314">
    <property type="entry name" value="Glycosyl_Hydrlase_18"/>
</dbReference>
<dbReference type="PROSITE" id="PS51910">
    <property type="entry name" value="GH18_2"/>
    <property type="match status" value="1"/>
</dbReference>
<evidence type="ECO:0000256" key="1">
    <source>
        <dbReference type="ARBA" id="ARBA00000822"/>
    </source>
</evidence>
<accession>A0A9P7V6D2</accession>
<dbReference type="InterPro" id="IPR001579">
    <property type="entry name" value="Glyco_hydro_18_chit_AS"/>
</dbReference>
<comment type="similarity">
    <text evidence="9">Belongs to the glycosyl hydrolase 18 family.</text>
</comment>
<evidence type="ECO:0000256" key="9">
    <source>
        <dbReference type="RuleBase" id="RU004453"/>
    </source>
</evidence>
<dbReference type="PROSITE" id="PS01095">
    <property type="entry name" value="GH18_1"/>
    <property type="match status" value="1"/>
</dbReference>
<dbReference type="GO" id="GO:0000272">
    <property type="term" value="P:polysaccharide catabolic process"/>
    <property type="evidence" value="ECO:0007669"/>
    <property type="project" value="UniProtKB-KW"/>
</dbReference>
<evidence type="ECO:0000256" key="8">
    <source>
        <dbReference type="RuleBase" id="RU000489"/>
    </source>
</evidence>
<evidence type="ECO:0000256" key="6">
    <source>
        <dbReference type="ARBA" id="ARBA00023295"/>
    </source>
</evidence>
<keyword evidence="5" id="KW-0119">Carbohydrate metabolism</keyword>
<gene>
    <name evidence="11" type="primary">CTS1</name>
    <name evidence="11" type="ORF">KQ657_002885</name>
</gene>
<keyword evidence="6 8" id="KW-0326">Glycosidase</keyword>
<evidence type="ECO:0000256" key="7">
    <source>
        <dbReference type="ARBA" id="ARBA00023326"/>
    </source>
</evidence>
<keyword evidence="7" id="KW-0624">Polysaccharide degradation</keyword>
<evidence type="ECO:0000256" key="3">
    <source>
        <dbReference type="ARBA" id="ARBA00022801"/>
    </source>
</evidence>
<dbReference type="InterPro" id="IPR029070">
    <property type="entry name" value="Chitinase_insertion_sf"/>
</dbReference>
<organism evidence="11 12">
    <name type="scientific">Scheffersomyces spartinae</name>
    <dbReference type="NCBI Taxonomy" id="45513"/>
    <lineage>
        <taxon>Eukaryota</taxon>
        <taxon>Fungi</taxon>
        <taxon>Dikarya</taxon>
        <taxon>Ascomycota</taxon>
        <taxon>Saccharomycotina</taxon>
        <taxon>Pichiomycetes</taxon>
        <taxon>Debaryomycetaceae</taxon>
        <taxon>Scheffersomyces</taxon>
    </lineage>
</organism>
<dbReference type="GO" id="GO:0005576">
    <property type="term" value="C:extracellular region"/>
    <property type="evidence" value="ECO:0007669"/>
    <property type="project" value="TreeGrafter"/>
</dbReference>
<dbReference type="GeneID" id="66116259"/>
<evidence type="ECO:0000256" key="4">
    <source>
        <dbReference type="ARBA" id="ARBA00023024"/>
    </source>
</evidence>
<dbReference type="PANTHER" id="PTHR11177">
    <property type="entry name" value="CHITINASE"/>
    <property type="match status" value="1"/>
</dbReference>
<name>A0A9P7V6D2_9ASCO</name>
<dbReference type="RefSeq" id="XP_043047301.1">
    <property type="nucleotide sequence ID" value="XM_043193632.1"/>
</dbReference>
<evidence type="ECO:0000313" key="12">
    <source>
        <dbReference type="Proteomes" id="UP000790833"/>
    </source>
</evidence>
<dbReference type="Gene3D" id="3.20.20.80">
    <property type="entry name" value="Glycosidases"/>
    <property type="match status" value="1"/>
</dbReference>
<dbReference type="GO" id="GO:0008843">
    <property type="term" value="F:endochitinase activity"/>
    <property type="evidence" value="ECO:0007669"/>
    <property type="project" value="UniProtKB-EC"/>
</dbReference>
<dbReference type="OrthoDB" id="76388at2759"/>
<dbReference type="SUPFAM" id="SSF51445">
    <property type="entry name" value="(Trans)glycosidases"/>
    <property type="match status" value="1"/>
</dbReference>
<dbReference type="Proteomes" id="UP000790833">
    <property type="component" value="Unassembled WGS sequence"/>
</dbReference>
<sequence>MISGVYYANWTVYSGCEPIDLPYTKLTHLYYAFFNIDPVNGCVVHSDQYADLEKPIRDPLDPLNQVSGVIKQCRALKKLNPDLKLIMSVGGYAQGGNFNSLIDQGLCKLDKFVDSIVEKADSLGFDGVDVDYEFPDTLGRMRGFSDLLGKLRVKSDKLLITTAVPVSNEFLDRLIPEIYLSVDLWNVMCYDFVGEWSPTTGYHSNVYSRDRNNPNEYSTWNALTNYINKGIEPEKLVVGMPLYGRVFRGCHIPKIGVPFNNGQHNPGTIGEPICNYHQLPLGKEYKAMDVGGCFCYQAELQQLITYDTVEIVLMKVEIIRLLGLGGGFFWEASGDSKDHQLSLIHAFVSAIKR</sequence>
<feature type="domain" description="GH18" evidence="10">
    <location>
        <begin position="1"/>
        <end position="353"/>
    </location>
</feature>
<evidence type="ECO:0000256" key="5">
    <source>
        <dbReference type="ARBA" id="ARBA00023277"/>
    </source>
</evidence>
<comment type="caution">
    <text evidence="11">The sequence shown here is derived from an EMBL/GenBank/DDBJ whole genome shotgun (WGS) entry which is preliminary data.</text>
</comment>
<evidence type="ECO:0000313" key="11">
    <source>
        <dbReference type="EMBL" id="KAG7191749.1"/>
    </source>
</evidence>
<dbReference type="InterPro" id="IPR017853">
    <property type="entry name" value="GH"/>
</dbReference>
<dbReference type="EMBL" id="JAHMUF010000024">
    <property type="protein sequence ID" value="KAG7191749.1"/>
    <property type="molecule type" value="Genomic_DNA"/>
</dbReference>
<dbReference type="EC" id="3.2.1.14" evidence="2"/>
<dbReference type="AlphaFoldDB" id="A0A9P7V6D2"/>
<dbReference type="Pfam" id="PF00704">
    <property type="entry name" value="Glyco_hydro_18"/>
    <property type="match status" value="1"/>
</dbReference>
<dbReference type="Gene3D" id="3.10.50.10">
    <property type="match status" value="1"/>
</dbReference>
<keyword evidence="3 8" id="KW-0378">Hydrolase</keyword>
<dbReference type="InterPro" id="IPR011583">
    <property type="entry name" value="Chitinase_II/V-like_cat"/>
</dbReference>
<keyword evidence="12" id="KW-1185">Reference proteome</keyword>
<comment type="catalytic activity">
    <reaction evidence="1">
        <text>Random endo-hydrolysis of N-acetyl-beta-D-glucosaminide (1-&gt;4)-beta-linkages in chitin and chitodextrins.</text>
        <dbReference type="EC" id="3.2.1.14"/>
    </reaction>
</comment>
<proteinExistence type="inferred from homology"/>
<evidence type="ECO:0000259" key="10">
    <source>
        <dbReference type="PROSITE" id="PS51910"/>
    </source>
</evidence>
<dbReference type="GO" id="GO:0008061">
    <property type="term" value="F:chitin binding"/>
    <property type="evidence" value="ECO:0007669"/>
    <property type="project" value="InterPro"/>
</dbReference>
<keyword evidence="4" id="KW-0146">Chitin degradation</keyword>
<dbReference type="InterPro" id="IPR001223">
    <property type="entry name" value="Glyco_hydro18_cat"/>
</dbReference>
<reference evidence="11" key="1">
    <citation type="submission" date="2021-03" db="EMBL/GenBank/DDBJ databases">
        <authorList>
            <person name="Palmer J.M."/>
        </authorList>
    </citation>
    <scope>NUCLEOTIDE SEQUENCE</scope>
    <source>
        <strain evidence="11">ARV_011</strain>
    </source>
</reference>
<protein>
    <recommendedName>
        <fullName evidence="2">chitinase</fullName>
        <ecNumber evidence="2">3.2.1.14</ecNumber>
    </recommendedName>
</protein>
<dbReference type="PANTHER" id="PTHR11177:SF317">
    <property type="entry name" value="CHITINASE 12-RELATED"/>
    <property type="match status" value="1"/>
</dbReference>